<organism evidence="2 3">
    <name type="scientific">Dunaliella salina</name>
    <name type="common">Green alga</name>
    <name type="synonym">Protococcus salinus</name>
    <dbReference type="NCBI Taxonomy" id="3046"/>
    <lineage>
        <taxon>Eukaryota</taxon>
        <taxon>Viridiplantae</taxon>
        <taxon>Chlorophyta</taxon>
        <taxon>core chlorophytes</taxon>
        <taxon>Chlorophyceae</taxon>
        <taxon>CS clade</taxon>
        <taxon>Chlamydomonadales</taxon>
        <taxon>Dunaliellaceae</taxon>
        <taxon>Dunaliella</taxon>
    </lineage>
</organism>
<evidence type="ECO:0000313" key="3">
    <source>
        <dbReference type="Proteomes" id="UP000815325"/>
    </source>
</evidence>
<dbReference type="SUPFAM" id="SSF56112">
    <property type="entry name" value="Protein kinase-like (PK-like)"/>
    <property type="match status" value="1"/>
</dbReference>
<dbReference type="Proteomes" id="UP000815325">
    <property type="component" value="Unassembled WGS sequence"/>
</dbReference>
<feature type="non-terminal residue" evidence="2">
    <location>
        <position position="244"/>
    </location>
</feature>
<comment type="caution">
    <text evidence="2">The sequence shown here is derived from an EMBL/GenBank/DDBJ whole genome shotgun (WGS) entry which is preliminary data.</text>
</comment>
<sequence length="244" mass="27371">MGLTTLEICPPEMARAILSGTKIISKFSADMWAMGCVLYEMVTCQPFLTKFKKEWEGRRVDNSMLREGMQILSSLTQDQVNAIIDGLREQKKGRMLIELTSDLMYMLLQVDPEMRCTSEDVVLHAFLKGGTTTTMDEKSLAGLHKKVDRVISLATSIEERTVNIHELSETSRDGIAACLGKISGLRTLVMECATRTECPSTFSISPYVPPKELMRANNEACSDTFMMLHKWLNMLRQLSTGKMG</sequence>
<dbReference type="Pfam" id="PF00069">
    <property type="entry name" value="Pkinase"/>
    <property type="match status" value="1"/>
</dbReference>
<proteinExistence type="predicted"/>
<dbReference type="Gene3D" id="1.10.510.10">
    <property type="entry name" value="Transferase(Phosphotransferase) domain 1"/>
    <property type="match status" value="1"/>
</dbReference>
<protein>
    <recommendedName>
        <fullName evidence="1">Protein kinase domain-containing protein</fullName>
    </recommendedName>
</protein>
<dbReference type="InterPro" id="IPR011009">
    <property type="entry name" value="Kinase-like_dom_sf"/>
</dbReference>
<name>A0ABQ7GAB0_DUNSA</name>
<accession>A0ABQ7GAB0</accession>
<gene>
    <name evidence="2" type="ORF">DUNSADRAFT_12985</name>
</gene>
<evidence type="ECO:0000259" key="1">
    <source>
        <dbReference type="PROSITE" id="PS50011"/>
    </source>
</evidence>
<reference evidence="2" key="1">
    <citation type="submission" date="2017-08" db="EMBL/GenBank/DDBJ databases">
        <authorList>
            <person name="Polle J.E."/>
            <person name="Barry K."/>
            <person name="Cushman J."/>
            <person name="Schmutz J."/>
            <person name="Tran D."/>
            <person name="Hathwaick L.T."/>
            <person name="Yim W.C."/>
            <person name="Jenkins J."/>
            <person name="Mckie-Krisberg Z.M."/>
            <person name="Prochnik S."/>
            <person name="Lindquist E."/>
            <person name="Dockter R.B."/>
            <person name="Adam C."/>
            <person name="Molina H."/>
            <person name="Bunkerborg J."/>
            <person name="Jin E."/>
            <person name="Buchheim M."/>
            <person name="Magnuson J."/>
        </authorList>
    </citation>
    <scope>NUCLEOTIDE SEQUENCE</scope>
    <source>
        <strain evidence="2">CCAP 19/18</strain>
    </source>
</reference>
<dbReference type="InterPro" id="IPR000719">
    <property type="entry name" value="Prot_kinase_dom"/>
</dbReference>
<dbReference type="PROSITE" id="PS50011">
    <property type="entry name" value="PROTEIN_KINASE_DOM"/>
    <property type="match status" value="1"/>
</dbReference>
<feature type="domain" description="Protein kinase" evidence="1">
    <location>
        <begin position="1"/>
        <end position="127"/>
    </location>
</feature>
<keyword evidence="3" id="KW-1185">Reference proteome</keyword>
<evidence type="ECO:0000313" key="2">
    <source>
        <dbReference type="EMBL" id="KAF5831538.1"/>
    </source>
</evidence>
<dbReference type="EMBL" id="MU069940">
    <property type="protein sequence ID" value="KAF5831538.1"/>
    <property type="molecule type" value="Genomic_DNA"/>
</dbReference>